<dbReference type="SUPFAM" id="SSF57095">
    <property type="entry name" value="Scorpion toxin-like"/>
    <property type="match status" value="1"/>
</dbReference>
<keyword evidence="3" id="KW-1185">Reference proteome</keyword>
<proteinExistence type="predicted"/>
<evidence type="ECO:0000313" key="3">
    <source>
        <dbReference type="Proteomes" id="UP000823388"/>
    </source>
</evidence>
<accession>A0A8T0PXE8</accession>
<dbReference type="InterPro" id="IPR003614">
    <property type="entry name" value="Knottins"/>
</dbReference>
<dbReference type="Proteomes" id="UP000823388">
    <property type="component" value="Chromosome 8K"/>
</dbReference>
<dbReference type="EMBL" id="CM029051">
    <property type="protein sequence ID" value="KAG2562664.1"/>
    <property type="molecule type" value="Genomic_DNA"/>
</dbReference>
<evidence type="ECO:0000259" key="1">
    <source>
        <dbReference type="Pfam" id="PF00304"/>
    </source>
</evidence>
<dbReference type="InterPro" id="IPR036574">
    <property type="entry name" value="Scorpion_toxin-like_sf"/>
</dbReference>
<comment type="caution">
    <text evidence="2">The sequence shown here is derived from an EMBL/GenBank/DDBJ whole genome shotgun (WGS) entry which is preliminary data.</text>
</comment>
<sequence length="101" mass="10666">MPTGQQLSINIERIDSLGIHTALPPRITMPFNKNTVVAGVTLALLVVSFRAEAVSTVPCPLATGTMDCITDSECRTCCINNGSTDGECNGYLWACVCTKGS</sequence>
<organism evidence="2 3">
    <name type="scientific">Panicum virgatum</name>
    <name type="common">Blackwell switchgrass</name>
    <dbReference type="NCBI Taxonomy" id="38727"/>
    <lineage>
        <taxon>Eukaryota</taxon>
        <taxon>Viridiplantae</taxon>
        <taxon>Streptophyta</taxon>
        <taxon>Embryophyta</taxon>
        <taxon>Tracheophyta</taxon>
        <taxon>Spermatophyta</taxon>
        <taxon>Magnoliopsida</taxon>
        <taxon>Liliopsida</taxon>
        <taxon>Poales</taxon>
        <taxon>Poaceae</taxon>
        <taxon>PACMAD clade</taxon>
        <taxon>Panicoideae</taxon>
        <taxon>Panicodae</taxon>
        <taxon>Paniceae</taxon>
        <taxon>Panicinae</taxon>
        <taxon>Panicum</taxon>
        <taxon>Panicum sect. Hiantes</taxon>
    </lineage>
</organism>
<evidence type="ECO:0000313" key="2">
    <source>
        <dbReference type="EMBL" id="KAG2562664.1"/>
    </source>
</evidence>
<dbReference type="Gene3D" id="3.30.30.10">
    <property type="entry name" value="Knottin, scorpion toxin-like"/>
    <property type="match status" value="1"/>
</dbReference>
<feature type="domain" description="Knottins-like" evidence="1">
    <location>
        <begin position="67"/>
        <end position="99"/>
    </location>
</feature>
<name>A0A8T0PXE8_PANVG</name>
<reference evidence="2" key="1">
    <citation type="submission" date="2020-05" db="EMBL/GenBank/DDBJ databases">
        <title>WGS assembly of Panicum virgatum.</title>
        <authorList>
            <person name="Lovell J.T."/>
            <person name="Jenkins J."/>
            <person name="Shu S."/>
            <person name="Juenger T.E."/>
            <person name="Schmutz J."/>
        </authorList>
    </citation>
    <scope>NUCLEOTIDE SEQUENCE</scope>
    <source>
        <strain evidence="2">AP13</strain>
    </source>
</reference>
<dbReference type="AlphaFoldDB" id="A0A8T0PXE8"/>
<gene>
    <name evidence="2" type="ORF">PVAP13_8KG242100</name>
</gene>
<dbReference type="Pfam" id="PF00304">
    <property type="entry name" value="Gamma-thionin"/>
    <property type="match status" value="1"/>
</dbReference>
<protein>
    <recommendedName>
        <fullName evidence="1">Knottins-like domain-containing protein</fullName>
    </recommendedName>
</protein>